<accession>A0A327WW58</accession>
<evidence type="ECO:0000259" key="2">
    <source>
        <dbReference type="SMART" id="SM00867"/>
    </source>
</evidence>
<dbReference type="EMBL" id="QLMD01000019">
    <property type="protein sequence ID" value="RAJ93520.1"/>
    <property type="molecule type" value="Genomic_DNA"/>
</dbReference>
<organism evidence="3 5">
    <name type="scientific">Aliidiomarina maris</name>
    <dbReference type="NCBI Taxonomy" id="531312"/>
    <lineage>
        <taxon>Bacteria</taxon>
        <taxon>Pseudomonadati</taxon>
        <taxon>Pseudomonadota</taxon>
        <taxon>Gammaproteobacteria</taxon>
        <taxon>Alteromonadales</taxon>
        <taxon>Idiomarinaceae</taxon>
        <taxon>Aliidiomarina</taxon>
    </lineage>
</organism>
<evidence type="ECO:0000256" key="1">
    <source>
        <dbReference type="SAM" id="SignalP"/>
    </source>
</evidence>
<evidence type="ECO:0000313" key="5">
    <source>
        <dbReference type="Proteomes" id="UP000249203"/>
    </source>
</evidence>
<dbReference type="Proteomes" id="UP000287865">
    <property type="component" value="Unassembled WGS sequence"/>
</dbReference>
<dbReference type="PANTHER" id="PTHR34406">
    <property type="entry name" value="PROTEIN YCEI"/>
    <property type="match status" value="1"/>
</dbReference>
<dbReference type="Gene3D" id="2.40.128.110">
    <property type="entry name" value="Lipid/polyisoprenoid-binding, YceI-like"/>
    <property type="match status" value="1"/>
</dbReference>
<dbReference type="SMART" id="SM00867">
    <property type="entry name" value="YceI"/>
    <property type="match status" value="1"/>
</dbReference>
<gene>
    <name evidence="3" type="ORF">B0I24_1193</name>
    <name evidence="4" type="ORF">CWE07_12345</name>
</gene>
<reference evidence="3 5" key="2">
    <citation type="submission" date="2018-06" db="EMBL/GenBank/DDBJ databases">
        <title>Genomic Encyclopedia of Type Strains, Phase III (KMG-III): the genomes of soil and plant-associated and newly described type strains.</title>
        <authorList>
            <person name="Whitman W."/>
        </authorList>
    </citation>
    <scope>NUCLEOTIDE SEQUENCE [LARGE SCALE GENOMIC DNA]</scope>
    <source>
        <strain evidence="3 5">CGMCC 1.15366</strain>
    </source>
</reference>
<evidence type="ECO:0000313" key="6">
    <source>
        <dbReference type="Proteomes" id="UP000287865"/>
    </source>
</evidence>
<dbReference type="OrthoDB" id="9811006at2"/>
<protein>
    <submittedName>
        <fullName evidence="3">Polyisoprenoid-binding protein YceI</fullName>
    </submittedName>
</protein>
<feature type="chain" id="PRO_5016415804" evidence="1">
    <location>
        <begin position="22"/>
        <end position="190"/>
    </location>
</feature>
<dbReference type="AlphaFoldDB" id="A0A327WW58"/>
<feature type="domain" description="Lipid/polyisoprenoid-binding YceI-like" evidence="2">
    <location>
        <begin position="23"/>
        <end position="188"/>
    </location>
</feature>
<dbReference type="RefSeq" id="WP_111570439.1">
    <property type="nucleotide sequence ID" value="NZ_PIPK01000014.1"/>
</dbReference>
<feature type="signal peptide" evidence="1">
    <location>
        <begin position="1"/>
        <end position="21"/>
    </location>
</feature>
<keyword evidence="1" id="KW-0732">Signal</keyword>
<dbReference type="SUPFAM" id="SSF101874">
    <property type="entry name" value="YceI-like"/>
    <property type="match status" value="1"/>
</dbReference>
<name>A0A327WW58_9GAMM</name>
<comment type="caution">
    <text evidence="3">The sequence shown here is derived from an EMBL/GenBank/DDBJ whole genome shotgun (WGS) entry which is preliminary data.</text>
</comment>
<dbReference type="InterPro" id="IPR007372">
    <property type="entry name" value="Lipid/polyisoprenoid-bd_YceI"/>
</dbReference>
<evidence type="ECO:0000313" key="4">
    <source>
        <dbReference type="EMBL" id="RUO20075.1"/>
    </source>
</evidence>
<dbReference type="Proteomes" id="UP000249203">
    <property type="component" value="Unassembled WGS sequence"/>
</dbReference>
<reference evidence="4 6" key="1">
    <citation type="journal article" date="2018" name="Front. Microbiol.">
        <title>Genome-Based Analysis Reveals the Taxonomy and Diversity of the Family Idiomarinaceae.</title>
        <authorList>
            <person name="Liu Y."/>
            <person name="Lai Q."/>
            <person name="Shao Z."/>
        </authorList>
    </citation>
    <scope>NUCLEOTIDE SEQUENCE [LARGE SCALE GENOMIC DNA]</scope>
    <source>
        <strain evidence="4 6">CF12-14</strain>
    </source>
</reference>
<dbReference type="Pfam" id="PF04264">
    <property type="entry name" value="YceI"/>
    <property type="match status" value="1"/>
</dbReference>
<evidence type="ECO:0000313" key="3">
    <source>
        <dbReference type="EMBL" id="RAJ93520.1"/>
    </source>
</evidence>
<dbReference type="NCBIfam" id="NF002994">
    <property type="entry name" value="PRK03757.1"/>
    <property type="match status" value="1"/>
</dbReference>
<dbReference type="EMBL" id="PIPK01000014">
    <property type="protein sequence ID" value="RUO20075.1"/>
    <property type="molecule type" value="Genomic_DNA"/>
</dbReference>
<proteinExistence type="predicted"/>
<sequence>MKKTLIAAAVAAMAASPLASANDYVIDTEGAHAFIQFKINHLGYSWLLGRFNEFEGTFSYDESAPENARVNVVIDTASIDSNHQERDQHLRSDDFLDVANYPQSTFVSTGFTPDGNGGGVLAGDFTLRGVTHNIEFQIDQVGAGEDPWGMTRRGFEGSYTFKLADYGIDYDLGPEAEEIEIYLSIEGIQQ</sequence>
<keyword evidence="6" id="KW-1185">Reference proteome</keyword>
<dbReference type="PANTHER" id="PTHR34406:SF1">
    <property type="entry name" value="PROTEIN YCEI"/>
    <property type="match status" value="1"/>
</dbReference>
<dbReference type="InterPro" id="IPR036761">
    <property type="entry name" value="TTHA0802/YceI-like_sf"/>
</dbReference>